<feature type="binding site" evidence="5">
    <location>
        <position position="323"/>
    </location>
    <ligand>
        <name>substrate</name>
    </ligand>
</feature>
<dbReference type="InterPro" id="IPR029066">
    <property type="entry name" value="PLP-binding_barrel"/>
</dbReference>
<feature type="binding site" evidence="5">
    <location>
        <position position="327"/>
    </location>
    <ligand>
        <name>substrate</name>
    </ligand>
</feature>
<keyword evidence="2 5" id="KW-0210">Decarboxylase</keyword>
<protein>
    <recommendedName>
        <fullName evidence="5 6">Diaminopimelate decarboxylase</fullName>
        <shortName evidence="5">DAP decarboxylase</shortName>
        <shortName evidence="5">DAPDC</shortName>
        <ecNumber evidence="5 6">4.1.1.20</ecNumber>
    </recommendedName>
</protein>
<evidence type="ECO:0000256" key="4">
    <source>
        <dbReference type="ARBA" id="ARBA00023239"/>
    </source>
</evidence>
<organism evidence="9 10">
    <name type="scientific">Methanoculleus frigidifontis</name>
    <dbReference type="NCBI Taxonomy" id="2584085"/>
    <lineage>
        <taxon>Archaea</taxon>
        <taxon>Methanobacteriati</taxon>
        <taxon>Methanobacteriota</taxon>
        <taxon>Stenosarchaea group</taxon>
        <taxon>Methanomicrobia</taxon>
        <taxon>Methanomicrobiales</taxon>
        <taxon>Methanomicrobiaceae</taxon>
        <taxon>Methanoculleus</taxon>
    </lineage>
</organism>
<keyword evidence="10" id="KW-1185">Reference proteome</keyword>
<feature type="binding site" evidence="5">
    <location>
        <position position="383"/>
    </location>
    <ligand>
        <name>substrate</name>
    </ligand>
</feature>
<comment type="catalytic activity">
    <reaction evidence="5 7">
        <text>meso-2,6-diaminopimelate + H(+) = L-lysine + CO2</text>
        <dbReference type="Rhea" id="RHEA:15101"/>
        <dbReference type="ChEBI" id="CHEBI:15378"/>
        <dbReference type="ChEBI" id="CHEBI:16526"/>
        <dbReference type="ChEBI" id="CHEBI:32551"/>
        <dbReference type="ChEBI" id="CHEBI:57791"/>
        <dbReference type="EC" id="4.1.1.20"/>
    </reaction>
</comment>
<comment type="function">
    <text evidence="5">Specifically catalyzes the decarboxylation of meso-diaminopimelate (meso-DAP) to L-lysine.</text>
</comment>
<gene>
    <name evidence="5 9" type="primary">lysA</name>
    <name evidence="9" type="ORF">FGU65_11785</name>
</gene>
<dbReference type="EMBL" id="VCYH01000008">
    <property type="protein sequence ID" value="MDN7025562.1"/>
    <property type="molecule type" value="Genomic_DNA"/>
</dbReference>
<comment type="pathway">
    <text evidence="5 7">Amino-acid biosynthesis; L-lysine biosynthesis via DAP pathway; L-lysine from DL-2,6-diaminopimelate: step 1/1.</text>
</comment>
<evidence type="ECO:0000256" key="2">
    <source>
        <dbReference type="ARBA" id="ARBA00022793"/>
    </source>
</evidence>
<feature type="binding site" evidence="5">
    <location>
        <position position="288"/>
    </location>
    <ligand>
        <name>substrate</name>
    </ligand>
</feature>
<dbReference type="Gene3D" id="2.40.37.10">
    <property type="entry name" value="Lyase, Ornithine Decarboxylase, Chain A, domain 1"/>
    <property type="match status" value="1"/>
</dbReference>
<comment type="similarity">
    <text evidence="5">Belongs to the Orn/Lys/Arg decarboxylase class-II family. LysA subfamily.</text>
</comment>
<proteinExistence type="inferred from homology"/>
<feature type="domain" description="Orn/DAP/Arg decarboxylase 2 N-terminal" evidence="8">
    <location>
        <begin position="40"/>
        <end position="292"/>
    </location>
</feature>
<evidence type="ECO:0000259" key="8">
    <source>
        <dbReference type="Pfam" id="PF02784"/>
    </source>
</evidence>
<feature type="binding site" evidence="5">
    <location>
        <begin position="285"/>
        <end position="288"/>
    </location>
    <ligand>
        <name>pyridoxal 5'-phosphate</name>
        <dbReference type="ChEBI" id="CHEBI:597326"/>
    </ligand>
</feature>
<dbReference type="EC" id="4.1.1.20" evidence="5 6"/>
<feature type="modified residue" description="N6-(pyridoxal phosphate)lysine" evidence="5">
    <location>
        <position position="65"/>
    </location>
</feature>
<sequence>MMLPEHLTVAGGRLHIGGHDTVALADTHGTPLYVTDEDRIRANYRRLEDALTAHYPKVRVLYAAKANGNLAVFRILADLGAGADVFSAGELCLALAAGMQAEKLLFNGSSKSTADLALAVETGVKVSVDSLDELRQLNAAAAAAGKTVRIAFRVNPAIEVPTHPKIATGLATTKFGIPAGQILDAYREALACSNIDPVGVHCHIGSQILEVEPFVREMEVLIDLARDLLALGVTIEFIDIGGGLGVPYHRETDRAPTPQDYAAAVMPVFLAGIRDLGIEPELWVEPGRSLIADSTILLTRVNSVKEAYKTFANVDAGFNLLVRPAMYDSYHAVVAANKADAPAEREYTIAGPICETGDLLAKDRMLPALAAGDLIAVLDTGAYGFAMSSQYNSRPRCAEVIVRGDDAALMRRAEDVDDLTAPMQQPAWQQ</sequence>
<feature type="binding site" evidence="5">
    <location>
        <position position="383"/>
    </location>
    <ligand>
        <name>pyridoxal 5'-phosphate</name>
        <dbReference type="ChEBI" id="CHEBI:597326"/>
    </ligand>
</feature>
<dbReference type="InterPro" id="IPR022644">
    <property type="entry name" value="De-COase2_N"/>
</dbReference>
<evidence type="ECO:0000313" key="10">
    <source>
        <dbReference type="Proteomes" id="UP001168338"/>
    </source>
</evidence>
<accession>A0ABT8MCA1</accession>
<evidence type="ECO:0000313" key="9">
    <source>
        <dbReference type="EMBL" id="MDN7025562.1"/>
    </source>
</evidence>
<keyword evidence="5" id="KW-0028">Amino-acid biosynthesis</keyword>
<dbReference type="PANTHER" id="PTHR43727:SF2">
    <property type="entry name" value="GROUP IV DECARBOXYLASE"/>
    <property type="match status" value="1"/>
</dbReference>
<evidence type="ECO:0000256" key="3">
    <source>
        <dbReference type="ARBA" id="ARBA00022898"/>
    </source>
</evidence>
<dbReference type="Gene3D" id="3.20.20.10">
    <property type="entry name" value="Alanine racemase"/>
    <property type="match status" value="1"/>
</dbReference>
<evidence type="ECO:0000256" key="5">
    <source>
        <dbReference type="HAMAP-Rule" id="MF_02120"/>
    </source>
</evidence>
<evidence type="ECO:0000256" key="7">
    <source>
        <dbReference type="RuleBase" id="RU003738"/>
    </source>
</evidence>
<feature type="binding site" evidence="5">
    <location>
        <position position="355"/>
    </location>
    <ligand>
        <name>substrate</name>
    </ligand>
</feature>
<dbReference type="InterPro" id="IPR009006">
    <property type="entry name" value="Ala_racemase/Decarboxylase_C"/>
</dbReference>
<dbReference type="PANTHER" id="PTHR43727">
    <property type="entry name" value="DIAMINOPIMELATE DECARBOXYLASE"/>
    <property type="match status" value="1"/>
</dbReference>
<dbReference type="InterPro" id="IPR000183">
    <property type="entry name" value="Orn/DAP/Arg_de-COase"/>
</dbReference>
<keyword evidence="5 7" id="KW-0457">Lysine biosynthesis</keyword>
<dbReference type="SUPFAM" id="SSF51419">
    <property type="entry name" value="PLP-binding barrel"/>
    <property type="match status" value="1"/>
</dbReference>
<dbReference type="Proteomes" id="UP001168338">
    <property type="component" value="Unassembled WGS sequence"/>
</dbReference>
<keyword evidence="3 5" id="KW-0663">Pyridoxal phosphate</keyword>
<dbReference type="RefSeq" id="WP_301664825.1">
    <property type="nucleotide sequence ID" value="NZ_VCYH01000008.1"/>
</dbReference>
<comment type="cofactor">
    <cofactor evidence="1 5 7">
        <name>pyridoxal 5'-phosphate</name>
        <dbReference type="ChEBI" id="CHEBI:597326"/>
    </cofactor>
</comment>
<evidence type="ECO:0000256" key="6">
    <source>
        <dbReference type="NCBIfam" id="TIGR01048"/>
    </source>
</evidence>
<comment type="subunit">
    <text evidence="5">Homodimer.</text>
</comment>
<dbReference type="PRINTS" id="PR01179">
    <property type="entry name" value="ODADCRBXLASE"/>
</dbReference>
<dbReference type="Pfam" id="PF02784">
    <property type="entry name" value="Orn_Arg_deC_N"/>
    <property type="match status" value="1"/>
</dbReference>
<dbReference type="PRINTS" id="PR01181">
    <property type="entry name" value="DAPDCRBXLASE"/>
</dbReference>
<evidence type="ECO:0000256" key="1">
    <source>
        <dbReference type="ARBA" id="ARBA00001933"/>
    </source>
</evidence>
<comment type="caution">
    <text evidence="9">The sequence shown here is derived from an EMBL/GenBank/DDBJ whole genome shotgun (WGS) entry which is preliminary data.</text>
</comment>
<dbReference type="GO" id="GO:0008836">
    <property type="term" value="F:diaminopimelate decarboxylase activity"/>
    <property type="evidence" value="ECO:0007669"/>
    <property type="project" value="UniProtKB-EC"/>
</dbReference>
<dbReference type="CDD" id="cd06828">
    <property type="entry name" value="PLPDE_III_DapDC"/>
    <property type="match status" value="1"/>
</dbReference>
<dbReference type="NCBIfam" id="TIGR01048">
    <property type="entry name" value="lysA"/>
    <property type="match status" value="1"/>
</dbReference>
<keyword evidence="4 5" id="KW-0456">Lyase</keyword>
<dbReference type="InterPro" id="IPR002986">
    <property type="entry name" value="DAP_deCOOHase_LysA"/>
</dbReference>
<dbReference type="HAMAP" id="MF_02120">
    <property type="entry name" value="LysA"/>
    <property type="match status" value="1"/>
</dbReference>
<feature type="binding site" evidence="5">
    <location>
        <position position="243"/>
    </location>
    <ligand>
        <name>pyridoxal 5'-phosphate</name>
        <dbReference type="ChEBI" id="CHEBI:597326"/>
    </ligand>
</feature>
<dbReference type="SUPFAM" id="SSF50621">
    <property type="entry name" value="Alanine racemase C-terminal domain-like"/>
    <property type="match status" value="1"/>
</dbReference>
<name>A0ABT8MCA1_9EURY</name>
<reference evidence="9" key="1">
    <citation type="submission" date="2019-05" db="EMBL/GenBank/DDBJ databases">
        <title>Methanoculleus sp. FWC-SCC1, a methanogenic archaeon isolated from deep marine cold seep.</title>
        <authorList>
            <person name="Chen Y.-W."/>
            <person name="Chen S.-C."/>
            <person name="Teng N.-H."/>
            <person name="Lai M.-C."/>
        </authorList>
    </citation>
    <scope>NUCLEOTIDE SEQUENCE</scope>
    <source>
        <strain evidence="9">FWC-SCC1</strain>
    </source>
</reference>